<gene>
    <name evidence="3" type="ORF">K505DRAFT_247291</name>
</gene>
<dbReference type="AlphaFoldDB" id="A0A6A6X727"/>
<name>A0A6A6X727_9PLEO</name>
<reference evidence="3" key="1">
    <citation type="journal article" date="2020" name="Stud. Mycol.">
        <title>101 Dothideomycetes genomes: a test case for predicting lifestyles and emergence of pathogens.</title>
        <authorList>
            <person name="Haridas S."/>
            <person name="Albert R."/>
            <person name="Binder M."/>
            <person name="Bloem J."/>
            <person name="Labutti K."/>
            <person name="Salamov A."/>
            <person name="Andreopoulos B."/>
            <person name="Baker S."/>
            <person name="Barry K."/>
            <person name="Bills G."/>
            <person name="Bluhm B."/>
            <person name="Cannon C."/>
            <person name="Castanera R."/>
            <person name="Culley D."/>
            <person name="Daum C."/>
            <person name="Ezra D."/>
            <person name="Gonzalez J."/>
            <person name="Henrissat B."/>
            <person name="Kuo A."/>
            <person name="Liang C."/>
            <person name="Lipzen A."/>
            <person name="Lutzoni F."/>
            <person name="Magnuson J."/>
            <person name="Mondo S."/>
            <person name="Nolan M."/>
            <person name="Ohm R."/>
            <person name="Pangilinan J."/>
            <person name="Park H.-J."/>
            <person name="Ramirez L."/>
            <person name="Alfaro M."/>
            <person name="Sun H."/>
            <person name="Tritt A."/>
            <person name="Yoshinaga Y."/>
            <person name="Zwiers L.-H."/>
            <person name="Turgeon B."/>
            <person name="Goodwin S."/>
            <person name="Spatafora J."/>
            <person name="Crous P."/>
            <person name="Grigoriev I."/>
        </authorList>
    </citation>
    <scope>NUCLEOTIDE SEQUENCE</scope>
    <source>
        <strain evidence="3">CBS 109.77</strain>
    </source>
</reference>
<dbReference type="PANTHER" id="PTHR44229">
    <property type="entry name" value="15-HYDROXYPROSTAGLANDIN DEHYDROGENASE [NAD(+)]"/>
    <property type="match status" value="1"/>
</dbReference>
<protein>
    <submittedName>
        <fullName evidence="3">NAD(P)-binding protein</fullName>
    </submittedName>
</protein>
<accession>A0A6A6X727</accession>
<evidence type="ECO:0000256" key="2">
    <source>
        <dbReference type="ARBA" id="ARBA00023002"/>
    </source>
</evidence>
<evidence type="ECO:0000256" key="1">
    <source>
        <dbReference type="ARBA" id="ARBA00006484"/>
    </source>
</evidence>
<dbReference type="GO" id="GO:0005737">
    <property type="term" value="C:cytoplasm"/>
    <property type="evidence" value="ECO:0007669"/>
    <property type="project" value="TreeGrafter"/>
</dbReference>
<dbReference type="SUPFAM" id="SSF51735">
    <property type="entry name" value="NAD(P)-binding Rossmann-fold domains"/>
    <property type="match status" value="1"/>
</dbReference>
<evidence type="ECO:0000313" key="3">
    <source>
        <dbReference type="EMBL" id="KAF2792176.1"/>
    </source>
</evidence>
<keyword evidence="4" id="KW-1185">Reference proteome</keyword>
<dbReference type="GO" id="GO:0016616">
    <property type="term" value="F:oxidoreductase activity, acting on the CH-OH group of donors, NAD or NADP as acceptor"/>
    <property type="evidence" value="ECO:0007669"/>
    <property type="project" value="TreeGrafter"/>
</dbReference>
<dbReference type="InterPro" id="IPR036291">
    <property type="entry name" value="NAD(P)-bd_dom_sf"/>
</dbReference>
<comment type="similarity">
    <text evidence="1">Belongs to the short-chain dehydrogenases/reductases (SDR) family.</text>
</comment>
<dbReference type="InterPro" id="IPR002347">
    <property type="entry name" value="SDR_fam"/>
</dbReference>
<proteinExistence type="inferred from homology"/>
<dbReference type="EMBL" id="MU001982">
    <property type="protein sequence ID" value="KAF2792176.1"/>
    <property type="molecule type" value="Genomic_DNA"/>
</dbReference>
<dbReference type="Pfam" id="PF00106">
    <property type="entry name" value="adh_short"/>
    <property type="match status" value="1"/>
</dbReference>
<dbReference type="PANTHER" id="PTHR44229:SF4">
    <property type="entry name" value="15-HYDROXYPROSTAGLANDIN DEHYDROGENASE [NAD(+)]"/>
    <property type="match status" value="1"/>
</dbReference>
<evidence type="ECO:0000313" key="4">
    <source>
        <dbReference type="Proteomes" id="UP000799757"/>
    </source>
</evidence>
<dbReference type="Proteomes" id="UP000799757">
    <property type="component" value="Unassembled WGS sequence"/>
</dbReference>
<dbReference type="OrthoDB" id="5296at2759"/>
<dbReference type="PRINTS" id="PR00081">
    <property type="entry name" value="GDHRDH"/>
</dbReference>
<sequence length="294" mass="31700">MDFLEDKIALVSGGGSGINLEFVKLLNDAGVKVVIADIALHPSAIEWMSSLSTTSAPVEFLSTDVTKWTQLEASFDACVSRFGFVPDIVVPGAGVYEPSSNSFWKDCDSNDESRYKVLDINLVHPIKMTRMAIKRLVEAKKGGAIVHVSSIAGQRSSIVTPLYQVSKHGINSLIRGMAPLEDLVGIKVTGVAPGTVGTPLFTEHPEAAKFLDIAQDYLLPPKEIGLAMMALLTDPKYKSGTVLEVCEVGRWREVALLNDPGPNGPASKTSKKHEALKDILPFLNLDEGKVVKTD</sequence>
<organism evidence="3 4">
    <name type="scientific">Melanomma pulvis-pyrius CBS 109.77</name>
    <dbReference type="NCBI Taxonomy" id="1314802"/>
    <lineage>
        <taxon>Eukaryota</taxon>
        <taxon>Fungi</taxon>
        <taxon>Dikarya</taxon>
        <taxon>Ascomycota</taxon>
        <taxon>Pezizomycotina</taxon>
        <taxon>Dothideomycetes</taxon>
        <taxon>Pleosporomycetidae</taxon>
        <taxon>Pleosporales</taxon>
        <taxon>Melanommataceae</taxon>
        <taxon>Melanomma</taxon>
    </lineage>
</organism>
<keyword evidence="2" id="KW-0560">Oxidoreductase</keyword>
<dbReference type="Gene3D" id="3.40.50.720">
    <property type="entry name" value="NAD(P)-binding Rossmann-like Domain"/>
    <property type="match status" value="1"/>
</dbReference>